<dbReference type="AlphaFoldDB" id="A0A8I6WE67"/>
<dbReference type="GO" id="GO:0043295">
    <property type="term" value="F:glutathione binding"/>
    <property type="evidence" value="ECO:0000318"/>
    <property type="project" value="GO_Central"/>
</dbReference>
<feature type="compositionally biased region" description="Basic residues" evidence="6">
    <location>
        <begin position="11"/>
        <end position="23"/>
    </location>
</feature>
<evidence type="ECO:0000259" key="8">
    <source>
        <dbReference type="PROSITE" id="PS50405"/>
    </source>
</evidence>
<comment type="function">
    <text evidence="1">Conjugation of reduced glutathione to a wide number of exogenous and endogenous hydrophobic electrophiles.</text>
</comment>
<evidence type="ECO:0000313" key="10">
    <source>
        <dbReference type="Proteomes" id="UP000011116"/>
    </source>
</evidence>
<dbReference type="SUPFAM" id="SSF52833">
    <property type="entry name" value="Thioredoxin-like"/>
    <property type="match status" value="1"/>
</dbReference>
<reference evidence="9" key="2">
    <citation type="submission" date="2020-10" db="EMBL/GenBank/DDBJ databases">
        <authorList>
            <person name="Scholz U."/>
            <person name="Mascher M."/>
            <person name="Fiebig A."/>
        </authorList>
    </citation>
    <scope>NUCLEOTIDE SEQUENCE [LARGE SCALE GENOMIC DNA]</scope>
    <source>
        <strain evidence="9">cv. Morex</strain>
    </source>
</reference>
<dbReference type="InterPro" id="IPR036249">
    <property type="entry name" value="Thioredoxin-like_sf"/>
</dbReference>
<dbReference type="PANTHER" id="PTHR43900">
    <property type="entry name" value="GLUTATHIONE S-TRANSFERASE RHO"/>
    <property type="match status" value="1"/>
</dbReference>
<dbReference type="SMR" id="A0A8I6WE67"/>
<keyword evidence="10" id="KW-1185">Reference proteome</keyword>
<proteinExistence type="inferred from homology"/>
<dbReference type="SFLD" id="SFLDG00358">
    <property type="entry name" value="Main_(cytGST)"/>
    <property type="match status" value="1"/>
</dbReference>
<dbReference type="Pfam" id="PF00043">
    <property type="entry name" value="GST_C"/>
    <property type="match status" value="1"/>
</dbReference>
<dbReference type="Proteomes" id="UP000011116">
    <property type="component" value="Chromosome 1H"/>
</dbReference>
<accession>A0A8I6WE67</accession>
<dbReference type="InterPro" id="IPR010987">
    <property type="entry name" value="Glutathione-S-Trfase_C-like"/>
</dbReference>
<dbReference type="InterPro" id="IPR036282">
    <property type="entry name" value="Glutathione-S-Trfase_C_sf"/>
</dbReference>
<organism evidence="9 10">
    <name type="scientific">Hordeum vulgare subsp. vulgare</name>
    <name type="common">Domesticated barley</name>
    <dbReference type="NCBI Taxonomy" id="112509"/>
    <lineage>
        <taxon>Eukaryota</taxon>
        <taxon>Viridiplantae</taxon>
        <taxon>Streptophyta</taxon>
        <taxon>Embryophyta</taxon>
        <taxon>Tracheophyta</taxon>
        <taxon>Spermatophyta</taxon>
        <taxon>Magnoliopsida</taxon>
        <taxon>Liliopsida</taxon>
        <taxon>Poales</taxon>
        <taxon>Poaceae</taxon>
        <taxon>BOP clade</taxon>
        <taxon>Pooideae</taxon>
        <taxon>Triticodae</taxon>
        <taxon>Triticeae</taxon>
        <taxon>Hordeinae</taxon>
        <taxon>Hordeum</taxon>
    </lineage>
</organism>
<dbReference type="InterPro" id="IPR040079">
    <property type="entry name" value="Glutathione_S-Trfase"/>
</dbReference>
<sequence>MVMNSSAQRSQTKRTHARTRRSPTPRSGGGSEQSKGAMAPAVKVYGWAMSPFVARALLCLEEAGVEYELVPMSREAGDHRQPDFLARNPFGQVPVLEDGDLTIFESRAVARHVLRKHKPELLGSGSPESAAMVDVWLEVEAHQHQTPAGTIVMQCILTPFLGCERDQAAVDENVGKLTKLFDVYEARLSASRYLAGDSLSLADLSHFPLMRYFMDTEHASLVDERPHVKAWWEELKARPAAKRVTEFMPPNFGFGKKPEE</sequence>
<keyword evidence="4" id="KW-0808">Transferase</keyword>
<evidence type="ECO:0000313" key="9">
    <source>
        <dbReference type="EnsemblPlants" id="HORVU.MOREX.r3.1HG0021350.1"/>
    </source>
</evidence>
<dbReference type="SFLD" id="SFLDS00019">
    <property type="entry name" value="Glutathione_Transferase_(cytos"/>
    <property type="match status" value="1"/>
</dbReference>
<dbReference type="Gene3D" id="1.20.1050.10">
    <property type="match status" value="1"/>
</dbReference>
<dbReference type="InterPro" id="IPR004045">
    <property type="entry name" value="Glutathione_S-Trfase_N"/>
</dbReference>
<evidence type="ECO:0000256" key="4">
    <source>
        <dbReference type="ARBA" id="ARBA00022679"/>
    </source>
</evidence>
<evidence type="ECO:0000259" key="7">
    <source>
        <dbReference type="PROSITE" id="PS50404"/>
    </source>
</evidence>
<dbReference type="GO" id="GO:0006749">
    <property type="term" value="P:glutathione metabolic process"/>
    <property type="evidence" value="ECO:0000318"/>
    <property type="project" value="GO_Central"/>
</dbReference>
<gene>
    <name evidence="9" type="primary">LOC123425127</name>
</gene>
<name>A0A8I6WE67_HORVV</name>
<reference evidence="10" key="1">
    <citation type="journal article" date="2012" name="Nature">
        <title>A physical, genetic and functional sequence assembly of the barley genome.</title>
        <authorList>
            <consortium name="The International Barley Genome Sequencing Consortium"/>
            <person name="Mayer K.F."/>
            <person name="Waugh R."/>
            <person name="Brown J.W."/>
            <person name="Schulman A."/>
            <person name="Langridge P."/>
            <person name="Platzer M."/>
            <person name="Fincher G.B."/>
            <person name="Muehlbauer G.J."/>
            <person name="Sato K."/>
            <person name="Close T.J."/>
            <person name="Wise R.P."/>
            <person name="Stein N."/>
        </authorList>
    </citation>
    <scope>NUCLEOTIDE SEQUENCE [LARGE SCALE GENOMIC DNA]</scope>
    <source>
        <strain evidence="10">cv. Morex</strain>
    </source>
</reference>
<dbReference type="InterPro" id="IPR004046">
    <property type="entry name" value="GST_C"/>
</dbReference>
<dbReference type="FunFam" id="3.40.30.10:FF:000016">
    <property type="entry name" value="Glutathione S-transferase F2"/>
    <property type="match status" value="1"/>
</dbReference>
<dbReference type="SUPFAM" id="SSF47616">
    <property type="entry name" value="GST C-terminal domain-like"/>
    <property type="match status" value="1"/>
</dbReference>
<evidence type="ECO:0000256" key="2">
    <source>
        <dbReference type="ARBA" id="ARBA00010128"/>
    </source>
</evidence>
<evidence type="ECO:0000256" key="1">
    <source>
        <dbReference type="ARBA" id="ARBA00003701"/>
    </source>
</evidence>
<dbReference type="FunFam" id="1.20.1050.10:FF:000004">
    <property type="entry name" value="Glutathione S-transferase F2"/>
    <property type="match status" value="1"/>
</dbReference>
<dbReference type="GO" id="GO:0004364">
    <property type="term" value="F:glutathione transferase activity"/>
    <property type="evidence" value="ECO:0000318"/>
    <property type="project" value="GO_Central"/>
</dbReference>
<dbReference type="Gramene" id="HORVU.MOREX.r3.1HG0021350.1">
    <property type="protein sequence ID" value="HORVU.MOREX.r3.1HG0021350.1"/>
    <property type="gene ID" value="HORVU.MOREX.r3.1HG0021350"/>
</dbReference>
<dbReference type="EnsemblPlants" id="HORVU.MOREX.r3.1HG0021350.1">
    <property type="protein sequence ID" value="HORVU.MOREX.r3.1HG0021350.1"/>
    <property type="gene ID" value="HORVU.MOREX.r3.1HG0021350"/>
</dbReference>
<dbReference type="GO" id="GO:0005737">
    <property type="term" value="C:cytoplasm"/>
    <property type="evidence" value="ECO:0000318"/>
    <property type="project" value="GO_Central"/>
</dbReference>
<dbReference type="Pfam" id="PF02798">
    <property type="entry name" value="GST_N"/>
    <property type="match status" value="1"/>
</dbReference>
<dbReference type="InterPro" id="IPR034347">
    <property type="entry name" value="GST_Phi_C"/>
</dbReference>
<evidence type="ECO:0000256" key="5">
    <source>
        <dbReference type="ARBA" id="ARBA00047960"/>
    </source>
</evidence>
<feature type="region of interest" description="Disordered" evidence="6">
    <location>
        <begin position="1"/>
        <end position="36"/>
    </location>
</feature>
<dbReference type="GO" id="GO:0009635">
    <property type="term" value="P:response to herbicide"/>
    <property type="evidence" value="ECO:0007669"/>
    <property type="project" value="UniProtKB-ARBA"/>
</dbReference>
<dbReference type="CDD" id="cd03053">
    <property type="entry name" value="GST_N_Phi"/>
    <property type="match status" value="1"/>
</dbReference>
<evidence type="ECO:0000256" key="6">
    <source>
        <dbReference type="SAM" id="MobiDB-lite"/>
    </source>
</evidence>
<comment type="catalytic activity">
    <reaction evidence="5">
        <text>RX + glutathione = an S-substituted glutathione + a halide anion + H(+)</text>
        <dbReference type="Rhea" id="RHEA:16437"/>
        <dbReference type="ChEBI" id="CHEBI:15378"/>
        <dbReference type="ChEBI" id="CHEBI:16042"/>
        <dbReference type="ChEBI" id="CHEBI:17792"/>
        <dbReference type="ChEBI" id="CHEBI:57925"/>
        <dbReference type="ChEBI" id="CHEBI:90779"/>
        <dbReference type="EC" id="2.5.1.18"/>
    </reaction>
</comment>
<dbReference type="PROSITE" id="PS50405">
    <property type="entry name" value="GST_CTER"/>
    <property type="match status" value="1"/>
</dbReference>
<evidence type="ECO:0000256" key="3">
    <source>
        <dbReference type="ARBA" id="ARBA00012452"/>
    </source>
</evidence>
<comment type="similarity">
    <text evidence="2">Belongs to the GST superfamily. Phi family.</text>
</comment>
<feature type="domain" description="GST C-terminal" evidence="8">
    <location>
        <begin position="126"/>
        <end position="252"/>
    </location>
</feature>
<feature type="compositionally biased region" description="Polar residues" evidence="6">
    <location>
        <begin position="1"/>
        <end position="10"/>
    </location>
</feature>
<feature type="domain" description="GST N-terminal" evidence="7">
    <location>
        <begin position="40"/>
        <end position="121"/>
    </location>
</feature>
<dbReference type="CDD" id="cd03187">
    <property type="entry name" value="GST_C_Phi"/>
    <property type="match status" value="1"/>
</dbReference>
<dbReference type="PROSITE" id="PS50404">
    <property type="entry name" value="GST_NTER"/>
    <property type="match status" value="1"/>
</dbReference>
<reference evidence="9" key="3">
    <citation type="submission" date="2022-01" db="UniProtKB">
        <authorList>
            <consortium name="EnsemblPlants"/>
        </authorList>
    </citation>
    <scope>IDENTIFICATION</scope>
    <source>
        <strain evidence="9">subsp. vulgare</strain>
    </source>
</reference>
<dbReference type="Gene3D" id="3.40.30.10">
    <property type="entry name" value="Glutaredoxin"/>
    <property type="match status" value="1"/>
</dbReference>
<dbReference type="PANTHER" id="PTHR43900:SF17">
    <property type="entry name" value="GLUTATHIONE S-TRANSFERASE 4"/>
    <property type="match status" value="1"/>
</dbReference>
<dbReference type="SFLD" id="SFLDG01154">
    <property type="entry name" value="Main.5:_Phi-like"/>
    <property type="match status" value="1"/>
</dbReference>
<dbReference type="EC" id="2.5.1.18" evidence="3"/>
<protein>
    <recommendedName>
        <fullName evidence="3">glutathione transferase</fullName>
        <ecNumber evidence="3">2.5.1.18</ecNumber>
    </recommendedName>
</protein>